<feature type="domain" description="Apple" evidence="4">
    <location>
        <begin position="402"/>
        <end position="481"/>
    </location>
</feature>
<keyword evidence="2" id="KW-1015">Disulfide bond</keyword>
<dbReference type="InterPro" id="IPR003609">
    <property type="entry name" value="Pan_app"/>
</dbReference>
<evidence type="ECO:0000256" key="2">
    <source>
        <dbReference type="ARBA" id="ARBA00023157"/>
    </source>
</evidence>
<dbReference type="PROSITE" id="PS50948">
    <property type="entry name" value="PAN"/>
    <property type="match status" value="1"/>
</dbReference>
<dbReference type="Proteomes" id="UP000245119">
    <property type="component" value="Linkage Group LG10"/>
</dbReference>
<comment type="caution">
    <text evidence="5">The sequence shown here is derived from an EMBL/GenBank/DDBJ whole genome shotgun (WGS) entry which is preliminary data.</text>
</comment>
<dbReference type="EMBL" id="PZQS01000010">
    <property type="protein sequence ID" value="PVD22920.1"/>
    <property type="molecule type" value="Genomic_DNA"/>
</dbReference>
<feature type="region of interest" description="Disordered" evidence="3">
    <location>
        <begin position="192"/>
        <end position="213"/>
    </location>
</feature>
<dbReference type="PANTHER" id="PTHR22906">
    <property type="entry name" value="PROPERDIN"/>
    <property type="match status" value="1"/>
</dbReference>
<accession>A0A2T7NP19</accession>
<dbReference type="SUPFAM" id="SSF82895">
    <property type="entry name" value="TSP-1 type 1 repeat"/>
    <property type="match status" value="2"/>
</dbReference>
<name>A0A2T7NP19_POMCA</name>
<gene>
    <name evidence="5" type="ORF">C0Q70_16180</name>
</gene>
<evidence type="ECO:0000313" key="5">
    <source>
        <dbReference type="EMBL" id="PVD22920.1"/>
    </source>
</evidence>
<dbReference type="InterPro" id="IPR016186">
    <property type="entry name" value="C-type_lectin-like/link_sf"/>
</dbReference>
<sequence>MEGGGSGKNGGVGHPDGNMNALFRTSDSCPASSDVSYGSSCYYYHSESKTWDMAQKACEAEGGVLTSLNSETEVEKVLDGIRDMGKSLSYAYVCEVNSSKFTERMRVRDVKGHHKRVCLCMVVVGGIMLQLKMTEAVATCLCLQLLQSGVPGARGASAAPPVVSASERGLAIAPQGRGGLQPSVLGHRANRSNAKRQTAQRPIQHGAHGRHGARAPLRVGKVKSRDLAPAEILPWKTNHAPEIIMRQQTVRFRAVQWSDWGSWGSCSETCGEGERTRPRSCTTGDNKDCSGTQEDKEACNLGQCSGHVTAGRWAEWSPWTSCSSTCGKGNRTRTRSCVQEDGTPSSGCNGPQSSVVTCVPQCPGLSKAEFVQAIQSDLDDETTRKAMAWAKETSKRRENVFNTKGVRDYRITGHVIQTFSVSSKVRCAMKCLSFDSCGSFNYEYNSDGNGLHTCQINSASSEVAKANLQKQPGYIFYDYSMFTPFQVNGN</sequence>
<dbReference type="InterPro" id="IPR036383">
    <property type="entry name" value="TSP1_rpt_sf"/>
</dbReference>
<evidence type="ECO:0000259" key="4">
    <source>
        <dbReference type="PROSITE" id="PS50948"/>
    </source>
</evidence>
<dbReference type="STRING" id="400727.A0A2T7NP19"/>
<dbReference type="PANTHER" id="PTHR22906:SF21">
    <property type="entry name" value="SEMA DOMAIN-CONTAINING PROTEIN"/>
    <property type="match status" value="1"/>
</dbReference>
<dbReference type="Pfam" id="PF00090">
    <property type="entry name" value="TSP_1"/>
    <property type="match status" value="2"/>
</dbReference>
<dbReference type="Gene3D" id="3.10.100.10">
    <property type="entry name" value="Mannose-Binding Protein A, subunit A"/>
    <property type="match status" value="1"/>
</dbReference>
<evidence type="ECO:0000256" key="3">
    <source>
        <dbReference type="SAM" id="MobiDB-lite"/>
    </source>
</evidence>
<proteinExistence type="predicted"/>
<dbReference type="OrthoDB" id="7357196at2759"/>
<dbReference type="InterPro" id="IPR052065">
    <property type="entry name" value="Compl_asym_regulator"/>
</dbReference>
<dbReference type="SMART" id="SM00209">
    <property type="entry name" value="TSP1"/>
    <property type="match status" value="2"/>
</dbReference>
<evidence type="ECO:0000313" key="6">
    <source>
        <dbReference type="Proteomes" id="UP000245119"/>
    </source>
</evidence>
<dbReference type="InterPro" id="IPR000884">
    <property type="entry name" value="TSP1_rpt"/>
</dbReference>
<evidence type="ECO:0000256" key="1">
    <source>
        <dbReference type="ARBA" id="ARBA00022737"/>
    </source>
</evidence>
<keyword evidence="1" id="KW-0677">Repeat</keyword>
<dbReference type="Pfam" id="PF00024">
    <property type="entry name" value="PAN_1"/>
    <property type="match status" value="1"/>
</dbReference>
<reference evidence="5 6" key="1">
    <citation type="submission" date="2018-04" db="EMBL/GenBank/DDBJ databases">
        <title>The genome of golden apple snail Pomacea canaliculata provides insight into stress tolerance and invasive adaptation.</title>
        <authorList>
            <person name="Liu C."/>
            <person name="Liu B."/>
            <person name="Ren Y."/>
            <person name="Zhang Y."/>
            <person name="Wang H."/>
            <person name="Li S."/>
            <person name="Jiang F."/>
            <person name="Yin L."/>
            <person name="Zhang G."/>
            <person name="Qian W."/>
            <person name="Fan W."/>
        </authorList>
    </citation>
    <scope>NUCLEOTIDE SEQUENCE [LARGE SCALE GENOMIC DNA]</scope>
    <source>
        <strain evidence="5">SZHN2017</strain>
        <tissue evidence="5">Muscle</tissue>
    </source>
</reference>
<keyword evidence="6" id="KW-1185">Reference proteome</keyword>
<dbReference type="PROSITE" id="PS50092">
    <property type="entry name" value="TSP1"/>
    <property type="match status" value="2"/>
</dbReference>
<dbReference type="AlphaFoldDB" id="A0A2T7NP19"/>
<dbReference type="SMART" id="SM00473">
    <property type="entry name" value="PAN_AP"/>
    <property type="match status" value="1"/>
</dbReference>
<dbReference type="Gene3D" id="2.20.100.10">
    <property type="entry name" value="Thrombospondin type-1 (TSP1) repeat"/>
    <property type="match status" value="2"/>
</dbReference>
<dbReference type="CDD" id="cd00037">
    <property type="entry name" value="CLECT"/>
    <property type="match status" value="1"/>
</dbReference>
<organism evidence="5 6">
    <name type="scientific">Pomacea canaliculata</name>
    <name type="common">Golden apple snail</name>
    <dbReference type="NCBI Taxonomy" id="400727"/>
    <lineage>
        <taxon>Eukaryota</taxon>
        <taxon>Metazoa</taxon>
        <taxon>Spiralia</taxon>
        <taxon>Lophotrochozoa</taxon>
        <taxon>Mollusca</taxon>
        <taxon>Gastropoda</taxon>
        <taxon>Caenogastropoda</taxon>
        <taxon>Architaenioglossa</taxon>
        <taxon>Ampullarioidea</taxon>
        <taxon>Ampullariidae</taxon>
        <taxon>Pomacea</taxon>
    </lineage>
</organism>
<protein>
    <recommendedName>
        <fullName evidence="4">Apple domain-containing protein</fullName>
    </recommendedName>
</protein>
<dbReference type="SUPFAM" id="SSF56436">
    <property type="entry name" value="C-type lectin-like"/>
    <property type="match status" value="1"/>
</dbReference>
<dbReference type="InterPro" id="IPR016187">
    <property type="entry name" value="CTDL_fold"/>
</dbReference>